<name>A0A635RC84_SALET</name>
<proteinExistence type="predicted"/>
<evidence type="ECO:0000313" key="1">
    <source>
        <dbReference type="EMBL" id="EDH8304243.1"/>
    </source>
</evidence>
<sequence>MSVTINMNLYTKRERQILANQPGVTTIDGKPIDKLKVLVARNCFEKDWDIMYFRCCSVANALTQLSNYHPGPLLKDWVWLVPRTPSAIEYPAGLVYIRPVAYPERLKEYLEVIWNRPRKELVTIINLLQQIDIPGVSNLKLTSRDINQTYWELEWTEPKFENTNRIFLHRG</sequence>
<comment type="caution">
    <text evidence="1">The sequence shown here is derived from an EMBL/GenBank/DDBJ whole genome shotgun (WGS) entry which is preliminary data.</text>
</comment>
<accession>A0A635RC84</accession>
<organism evidence="1">
    <name type="scientific">Salmonella enterica subsp. enterica serovar Chester</name>
    <dbReference type="NCBI Taxonomy" id="149386"/>
    <lineage>
        <taxon>Bacteria</taxon>
        <taxon>Pseudomonadati</taxon>
        <taxon>Pseudomonadota</taxon>
        <taxon>Gammaproteobacteria</taxon>
        <taxon>Enterobacterales</taxon>
        <taxon>Enterobacteriaceae</taxon>
        <taxon>Salmonella</taxon>
    </lineage>
</organism>
<dbReference type="AlphaFoldDB" id="A0A635RC84"/>
<dbReference type="EMBL" id="AAMIYH010000027">
    <property type="protein sequence ID" value="EDH8304243.1"/>
    <property type="molecule type" value="Genomic_DNA"/>
</dbReference>
<protein>
    <submittedName>
        <fullName evidence="1">Uncharacterized protein</fullName>
    </submittedName>
</protein>
<gene>
    <name evidence="1" type="ORF">CB695_22525</name>
</gene>
<reference evidence="1" key="1">
    <citation type="submission" date="2018-07" db="EMBL/GenBank/DDBJ databases">
        <authorList>
            <person name="Ashton P.M."/>
            <person name="Dallman T."/>
            <person name="Nair S."/>
            <person name="De Pinna E."/>
            <person name="Peters T."/>
            <person name="Grant K."/>
        </authorList>
    </citation>
    <scope>NUCLEOTIDE SEQUENCE</scope>
    <source>
        <strain evidence="1">368335</strain>
    </source>
</reference>